<protein>
    <submittedName>
        <fullName evidence="2">Uncharacterized protein</fullName>
    </submittedName>
</protein>
<sequence length="269" mass="30127">MVGSNSSSSSATTKNIQNAQTLIEEGNKCVKASKFNDAIEKYNQAIKLNPKPSYFCNRAAVYCYLQQYDLAIQDCRSALEIDDNCAKAYGRMGLAYYYQNHMDASLEAHETALAIDPFYMLDDEYKNQLDVLEEKINEAKTYCSTLFGGTGGIADFSDFMNNEYNMETAMEMMKDPNIQQRLESMMEKFMGGTAAEGGSFNDLLTAGHDLIYQMQQANLQLLEQLRHPNLQLLEQLRHRFADTSIGDENAKIGNTSSSEEETSGSSESL</sequence>
<organism evidence="1 2">
    <name type="scientific">Panagrolaimus sp. PS1159</name>
    <dbReference type="NCBI Taxonomy" id="55785"/>
    <lineage>
        <taxon>Eukaryota</taxon>
        <taxon>Metazoa</taxon>
        <taxon>Ecdysozoa</taxon>
        <taxon>Nematoda</taxon>
        <taxon>Chromadorea</taxon>
        <taxon>Rhabditida</taxon>
        <taxon>Tylenchina</taxon>
        <taxon>Panagrolaimomorpha</taxon>
        <taxon>Panagrolaimoidea</taxon>
        <taxon>Panagrolaimidae</taxon>
        <taxon>Panagrolaimus</taxon>
    </lineage>
</organism>
<evidence type="ECO:0000313" key="1">
    <source>
        <dbReference type="Proteomes" id="UP000887580"/>
    </source>
</evidence>
<dbReference type="Proteomes" id="UP000887580">
    <property type="component" value="Unplaced"/>
</dbReference>
<proteinExistence type="predicted"/>
<evidence type="ECO:0000313" key="2">
    <source>
        <dbReference type="WBParaSite" id="PS1159_v2.g22693.t1"/>
    </source>
</evidence>
<name>A0AC35G0E6_9BILA</name>
<dbReference type="WBParaSite" id="PS1159_v2.g22693.t1">
    <property type="protein sequence ID" value="PS1159_v2.g22693.t1"/>
    <property type="gene ID" value="PS1159_v2.g22693"/>
</dbReference>
<reference evidence="2" key="1">
    <citation type="submission" date="2022-11" db="UniProtKB">
        <authorList>
            <consortium name="WormBaseParasite"/>
        </authorList>
    </citation>
    <scope>IDENTIFICATION</scope>
</reference>
<accession>A0AC35G0E6</accession>